<dbReference type="Pfam" id="PF04011">
    <property type="entry name" value="LemA"/>
    <property type="match status" value="1"/>
</dbReference>
<evidence type="ECO:0000256" key="5">
    <source>
        <dbReference type="ARBA" id="ARBA00023136"/>
    </source>
</evidence>
<dbReference type="PANTHER" id="PTHR34478">
    <property type="entry name" value="PROTEIN LEMA"/>
    <property type="match status" value="1"/>
</dbReference>
<dbReference type="InterPro" id="IPR007156">
    <property type="entry name" value="MamQ_LemA"/>
</dbReference>
<evidence type="ECO:0000256" key="4">
    <source>
        <dbReference type="ARBA" id="ARBA00022989"/>
    </source>
</evidence>
<accession>A0ABW2ZK23</accession>
<feature type="compositionally biased region" description="Basic and acidic residues" evidence="6">
    <location>
        <begin position="194"/>
        <end position="203"/>
    </location>
</feature>
<evidence type="ECO:0000313" key="8">
    <source>
        <dbReference type="Proteomes" id="UP001597073"/>
    </source>
</evidence>
<dbReference type="Proteomes" id="UP001597073">
    <property type="component" value="Unassembled WGS sequence"/>
</dbReference>
<evidence type="ECO:0000256" key="6">
    <source>
        <dbReference type="SAM" id="MobiDB-lite"/>
    </source>
</evidence>
<organism evidence="7 8">
    <name type="scientific">Mucilaginibacter lutimaris</name>
    <dbReference type="NCBI Taxonomy" id="931629"/>
    <lineage>
        <taxon>Bacteria</taxon>
        <taxon>Pseudomonadati</taxon>
        <taxon>Bacteroidota</taxon>
        <taxon>Sphingobacteriia</taxon>
        <taxon>Sphingobacteriales</taxon>
        <taxon>Sphingobacteriaceae</taxon>
        <taxon>Mucilaginibacter</taxon>
    </lineage>
</organism>
<keyword evidence="3" id="KW-0812">Transmembrane</keyword>
<comment type="similarity">
    <text evidence="2">Belongs to the LemA family.</text>
</comment>
<evidence type="ECO:0000313" key="7">
    <source>
        <dbReference type="EMBL" id="MFD0766615.1"/>
    </source>
</evidence>
<sequence length="203" mass="22345">MKNLLIVIAVVVVLALMGGCSYNGMVKSDENVKGKWGEVQTQYQRRSDLIPNLVSTVKGEANFEKGTLTEVTNARARATSIQVDPTKLTPEAIQQYQQAQGQLSTALGRLLVASENYPNLRANDAFRNLQVQLEGTENRIGVARRDFNEAVQAYNSKVRTFPANITAKMFGFAEKGYFQSEAGSEKAPSVNFDTDSKTDTTKK</sequence>
<name>A0ABW2ZK23_9SPHI</name>
<dbReference type="Gene3D" id="1.20.1440.20">
    <property type="entry name" value="LemA-like domain"/>
    <property type="match status" value="1"/>
</dbReference>
<evidence type="ECO:0000256" key="2">
    <source>
        <dbReference type="ARBA" id="ARBA00008854"/>
    </source>
</evidence>
<dbReference type="InterPro" id="IPR023353">
    <property type="entry name" value="LemA-like_dom_sf"/>
</dbReference>
<comment type="caution">
    <text evidence="7">The sequence shown here is derived from an EMBL/GenBank/DDBJ whole genome shotgun (WGS) entry which is preliminary data.</text>
</comment>
<dbReference type="PROSITE" id="PS51257">
    <property type="entry name" value="PROKAR_LIPOPROTEIN"/>
    <property type="match status" value="1"/>
</dbReference>
<keyword evidence="8" id="KW-1185">Reference proteome</keyword>
<dbReference type="PANTHER" id="PTHR34478:SF2">
    <property type="entry name" value="MEMBRANE PROTEIN"/>
    <property type="match status" value="1"/>
</dbReference>
<proteinExistence type="inferred from homology"/>
<reference evidence="8" key="1">
    <citation type="journal article" date="2019" name="Int. J. Syst. Evol. Microbiol.">
        <title>The Global Catalogue of Microorganisms (GCM) 10K type strain sequencing project: providing services to taxonomists for standard genome sequencing and annotation.</title>
        <authorList>
            <consortium name="The Broad Institute Genomics Platform"/>
            <consortium name="The Broad Institute Genome Sequencing Center for Infectious Disease"/>
            <person name="Wu L."/>
            <person name="Ma J."/>
        </authorList>
    </citation>
    <scope>NUCLEOTIDE SEQUENCE [LARGE SCALE GENOMIC DNA]</scope>
    <source>
        <strain evidence="8">CCUG 60742</strain>
    </source>
</reference>
<protein>
    <submittedName>
        <fullName evidence="7">LemA family protein</fullName>
    </submittedName>
</protein>
<dbReference type="EMBL" id="JBHTIA010000012">
    <property type="protein sequence ID" value="MFD0766615.1"/>
    <property type="molecule type" value="Genomic_DNA"/>
</dbReference>
<evidence type="ECO:0000256" key="3">
    <source>
        <dbReference type="ARBA" id="ARBA00022692"/>
    </source>
</evidence>
<feature type="region of interest" description="Disordered" evidence="6">
    <location>
        <begin position="180"/>
        <end position="203"/>
    </location>
</feature>
<keyword evidence="5" id="KW-0472">Membrane</keyword>
<gene>
    <name evidence="7" type="ORF">ACFQZI_17270</name>
</gene>
<evidence type="ECO:0000256" key="1">
    <source>
        <dbReference type="ARBA" id="ARBA00004167"/>
    </source>
</evidence>
<keyword evidence="4" id="KW-1133">Transmembrane helix</keyword>
<comment type="subcellular location">
    <subcellularLocation>
        <location evidence="1">Membrane</location>
        <topology evidence="1">Single-pass membrane protein</topology>
    </subcellularLocation>
</comment>
<dbReference type="RefSeq" id="WP_377144706.1">
    <property type="nucleotide sequence ID" value="NZ_JBHTIA010000012.1"/>
</dbReference>
<dbReference type="SUPFAM" id="SSF140478">
    <property type="entry name" value="LemA-like"/>
    <property type="match status" value="1"/>
</dbReference>